<feature type="region of interest" description="Disordered" evidence="1">
    <location>
        <begin position="61"/>
        <end position="83"/>
    </location>
</feature>
<evidence type="ECO:0000313" key="3">
    <source>
        <dbReference type="WBParaSite" id="EN70_944"/>
    </source>
</evidence>
<proteinExistence type="predicted"/>
<dbReference type="AlphaFoldDB" id="A0A1I7W437"/>
<accession>A0A1I7W437</accession>
<evidence type="ECO:0000256" key="1">
    <source>
        <dbReference type="SAM" id="MobiDB-lite"/>
    </source>
</evidence>
<reference evidence="3" key="2">
    <citation type="submission" date="2016-11" db="UniProtKB">
        <authorList>
            <consortium name="WormBaseParasite"/>
        </authorList>
    </citation>
    <scope>IDENTIFICATION</scope>
</reference>
<dbReference type="WBParaSite" id="EN70_944">
    <property type="protein sequence ID" value="EN70_944"/>
    <property type="gene ID" value="EN70_944"/>
</dbReference>
<reference evidence="2" key="1">
    <citation type="submission" date="2012-04" db="EMBL/GenBank/DDBJ databases">
        <title>The Genome Sequence of Loa loa.</title>
        <authorList>
            <consortium name="The Broad Institute Genome Sequencing Platform"/>
            <consortium name="Broad Institute Genome Sequencing Center for Infectious Disease"/>
            <person name="Nutman T.B."/>
            <person name="Fink D.L."/>
            <person name="Russ C."/>
            <person name="Young S."/>
            <person name="Zeng Q."/>
            <person name="Gargeya S."/>
            <person name="Alvarado L."/>
            <person name="Berlin A."/>
            <person name="Chapman S.B."/>
            <person name="Chen Z."/>
            <person name="Freedman E."/>
            <person name="Gellesch M."/>
            <person name="Goldberg J."/>
            <person name="Griggs A."/>
            <person name="Gujja S."/>
            <person name="Heilman E.R."/>
            <person name="Heiman D."/>
            <person name="Howarth C."/>
            <person name="Mehta T."/>
            <person name="Neiman D."/>
            <person name="Pearson M."/>
            <person name="Roberts A."/>
            <person name="Saif S."/>
            <person name="Shea T."/>
            <person name="Shenoy N."/>
            <person name="Sisk P."/>
            <person name="Stolte C."/>
            <person name="Sykes S."/>
            <person name="White J."/>
            <person name="Yandava C."/>
            <person name="Haas B."/>
            <person name="Henn M.R."/>
            <person name="Nusbaum C."/>
            <person name="Birren B."/>
        </authorList>
    </citation>
    <scope>NUCLEOTIDE SEQUENCE [LARGE SCALE GENOMIC DNA]</scope>
</reference>
<dbReference type="Proteomes" id="UP000095285">
    <property type="component" value="Unassembled WGS sequence"/>
</dbReference>
<feature type="compositionally biased region" description="Polar residues" evidence="1">
    <location>
        <begin position="61"/>
        <end position="76"/>
    </location>
</feature>
<evidence type="ECO:0000313" key="2">
    <source>
        <dbReference type="Proteomes" id="UP000095285"/>
    </source>
</evidence>
<sequence>MQWMIAINWGREAMLTNKIPNCAFLRGQKGETSLKKRQIGAAMGNAIGSLTVAVAPSQHLMNGQRSGQPTACSCRSRTYPEAS</sequence>
<keyword evidence="2" id="KW-1185">Reference proteome</keyword>
<name>A0A1I7W437_LOALO</name>
<protein>
    <submittedName>
        <fullName evidence="3">Transcriptional regulator</fullName>
    </submittedName>
</protein>
<organism evidence="2 3">
    <name type="scientific">Loa loa</name>
    <name type="common">Eye worm</name>
    <name type="synonym">Filaria loa</name>
    <dbReference type="NCBI Taxonomy" id="7209"/>
    <lineage>
        <taxon>Eukaryota</taxon>
        <taxon>Metazoa</taxon>
        <taxon>Ecdysozoa</taxon>
        <taxon>Nematoda</taxon>
        <taxon>Chromadorea</taxon>
        <taxon>Rhabditida</taxon>
        <taxon>Spirurina</taxon>
        <taxon>Spiruromorpha</taxon>
        <taxon>Filarioidea</taxon>
        <taxon>Onchocercidae</taxon>
        <taxon>Loa</taxon>
    </lineage>
</organism>